<dbReference type="KEGG" id="blep:AL038_16175"/>
<dbReference type="Gene3D" id="3.40.630.10">
    <property type="entry name" value="Zn peptidases"/>
    <property type="match status" value="1"/>
</dbReference>
<dbReference type="SUPFAM" id="SSF53187">
    <property type="entry name" value="Zn-dependent exopeptidases"/>
    <property type="match status" value="1"/>
</dbReference>
<keyword evidence="4" id="KW-0862">Zinc</keyword>
<evidence type="ECO:0000256" key="1">
    <source>
        <dbReference type="ARBA" id="ARBA00001947"/>
    </source>
</evidence>
<keyword evidence="7" id="KW-1185">Reference proteome</keyword>
<comment type="cofactor">
    <cofactor evidence="1">
        <name>Zn(2+)</name>
        <dbReference type="ChEBI" id="CHEBI:29105"/>
    </cofactor>
</comment>
<dbReference type="STRING" id="288004.AL038_16175"/>
<keyword evidence="2" id="KW-0479">Metal-binding</keyword>
<dbReference type="AlphaFoldDB" id="A0A2N9YDT9"/>
<feature type="domain" description="Succinylglutamate desuccinylase/Aspartoacylase catalytic" evidence="5">
    <location>
        <begin position="32"/>
        <end position="191"/>
    </location>
</feature>
<gene>
    <name evidence="6" type="ORF">BLE401_08075</name>
</gene>
<dbReference type="CDD" id="cd06250">
    <property type="entry name" value="M14_PaAOTO_like"/>
    <property type="match status" value="1"/>
</dbReference>
<dbReference type="Proteomes" id="UP000234271">
    <property type="component" value="Chromosome"/>
</dbReference>
<evidence type="ECO:0000256" key="4">
    <source>
        <dbReference type="ARBA" id="ARBA00022833"/>
    </source>
</evidence>
<proteinExistence type="predicted"/>
<dbReference type="InterPro" id="IPR053138">
    <property type="entry name" value="N-alpha-Ac-DABA_deacetylase"/>
</dbReference>
<dbReference type="EMBL" id="CP018889">
    <property type="protein sequence ID" value="AUI68663.1"/>
    <property type="molecule type" value="Genomic_DNA"/>
</dbReference>
<evidence type="ECO:0000259" key="5">
    <source>
        <dbReference type="Pfam" id="PF24827"/>
    </source>
</evidence>
<dbReference type="PANTHER" id="PTHR37326">
    <property type="entry name" value="BLL3975 PROTEIN"/>
    <property type="match status" value="1"/>
</dbReference>
<organism evidence="6 7">
    <name type="scientific">Beggiatoa leptomitoformis</name>
    <dbReference type="NCBI Taxonomy" id="288004"/>
    <lineage>
        <taxon>Bacteria</taxon>
        <taxon>Pseudomonadati</taxon>
        <taxon>Pseudomonadota</taxon>
        <taxon>Gammaproteobacteria</taxon>
        <taxon>Thiotrichales</taxon>
        <taxon>Thiotrichaceae</taxon>
        <taxon>Beggiatoa</taxon>
    </lineage>
</organism>
<dbReference type="GO" id="GO:0046872">
    <property type="term" value="F:metal ion binding"/>
    <property type="evidence" value="ECO:0007669"/>
    <property type="project" value="UniProtKB-KW"/>
</dbReference>
<dbReference type="GO" id="GO:0016788">
    <property type="term" value="F:hydrolase activity, acting on ester bonds"/>
    <property type="evidence" value="ECO:0007669"/>
    <property type="project" value="InterPro"/>
</dbReference>
<keyword evidence="3" id="KW-0378">Hydrolase</keyword>
<evidence type="ECO:0000256" key="2">
    <source>
        <dbReference type="ARBA" id="ARBA00022723"/>
    </source>
</evidence>
<sequence>MKTTTTLTLVSPSPLTQRSLLVHRYGMVGARPKAYLHAGLHADELPGLLVLHHLQQLLDNAAENGEIIGEIVLVPVANPIGLGQYLNGHLVGRFDFEIGKNFNRDYPDLTEAVLAIVEPQLTNSATQNVQCIRSALQQQLQIQSNDTEPEALKKALLRLSIDADEVLDLHCDGEALVHLYVSKHHVEQGMTLGAQLGAKTILVEDNVGGDSFDEANAGIWWKLRDRLPDTFPIPLACFSTTIELRGRADVDDTLARSDALNLFRYLQRRGIIAGKPEPLPALLCKPTPLEGADVLKAPLAGILAYHKALGEYVHAGEVVADVVNITASSPEQSRIPVISQTDGVIFARRLEKLVRPGESFCKIAGTHKLAHRKYGKLLGN</sequence>
<reference evidence="7" key="1">
    <citation type="submission" date="2016-12" db="EMBL/GenBank/DDBJ databases">
        <title>Complete Genome Sequence of Beggiatoa leptomitiformis D-401.</title>
        <authorList>
            <person name="Fomenkov A."/>
            <person name="Vincze T."/>
            <person name="Grabovich M."/>
            <person name="Anton B.P."/>
            <person name="Dubinina G."/>
            <person name="Orlova M."/>
            <person name="Belousova E."/>
            <person name="Roberts R.J."/>
        </authorList>
    </citation>
    <scope>NUCLEOTIDE SEQUENCE [LARGE SCALE GENOMIC DNA]</scope>
    <source>
        <strain evidence="7">D-401</strain>
    </source>
</reference>
<dbReference type="Pfam" id="PF24827">
    <property type="entry name" value="AstE_AspA_cat"/>
    <property type="match status" value="1"/>
</dbReference>
<protein>
    <recommendedName>
        <fullName evidence="5">Succinylglutamate desuccinylase/Aspartoacylase catalytic domain-containing protein</fullName>
    </recommendedName>
</protein>
<dbReference type="PANTHER" id="PTHR37326:SF1">
    <property type="entry name" value="BLL3975 PROTEIN"/>
    <property type="match status" value="1"/>
</dbReference>
<accession>A0A2N9YDT9</accession>
<dbReference type="InterPro" id="IPR055438">
    <property type="entry name" value="AstE_AspA_cat"/>
</dbReference>
<dbReference type="RefSeq" id="WP_062154580.1">
    <property type="nucleotide sequence ID" value="NZ_CP012373.2"/>
</dbReference>
<evidence type="ECO:0000256" key="3">
    <source>
        <dbReference type="ARBA" id="ARBA00022801"/>
    </source>
</evidence>
<evidence type="ECO:0000313" key="6">
    <source>
        <dbReference type="EMBL" id="AUI68663.1"/>
    </source>
</evidence>
<name>A0A2N9YDT9_9GAMM</name>
<dbReference type="OrthoDB" id="527673at2"/>
<evidence type="ECO:0000313" key="7">
    <source>
        <dbReference type="Proteomes" id="UP000234271"/>
    </source>
</evidence>